<protein>
    <recommendedName>
        <fullName evidence="1">Ferulic acid decarboxylase 1</fullName>
        <ecNumber evidence="1">4.1.1.102</ecNumber>
    </recommendedName>
    <alternativeName>
        <fullName evidence="1">Phenacrylate decarboxylase</fullName>
    </alternativeName>
</protein>
<keyword evidence="1" id="KW-0479">Metal-binding</keyword>
<dbReference type="InterPro" id="IPR049381">
    <property type="entry name" value="UbiD-like_C"/>
</dbReference>
<dbReference type="Pfam" id="PF20696">
    <property type="entry name" value="UbiD_C"/>
    <property type="match status" value="1"/>
</dbReference>
<sequence length="505" mass="55878">MDSSTLNQNPAADFRTFIDVLLKDNDLAEINCEVDPHLEVGAVVRRVSEVNGKAPLFNNIKGAKGGLWRMFGNAACLRNNEEERYGRIARNLGLARNARWADISQKLQAALKAPPVPPNVVATGPCKQNKIEGNEIDLNRLPVPLLHKDDGGKYIQTYGMHVLQAPDGNWTNWSIFRGMVHDNRHIVCLVGGGQHVSIIFQKWKEEGKTEIPWALALGVPPAASIAAALPLAENVSEAEFVGALLGKPLDLVTCELSDLLVPANSEIVLEGTLSLTEKGYEGPFEDYLGILFKEGRRAMPLFKVNTITYRDSAILPISVPGRITDESHTTVLLAAPQMVTLLQQHNIPVKEAFAPLETMATWCALQIDIEKLGQMKTTPEELCNKIGKIVFNDKSAMLTNRILVVGDDVAIDDFKELMWAFVNRCHPSKDEYVFDDVTVHPLSPYMHYKGTGRASCGGKIVSNCLLPMEYEGQRSFRSVDFNRSYPVSVKDKVIAGWEDMGFERA</sequence>
<dbReference type="NCBIfam" id="TIGR00148">
    <property type="entry name" value="UbiD family decarboxylase"/>
    <property type="match status" value="1"/>
</dbReference>
<dbReference type="EMBL" id="JAJTJA010000002">
    <property type="protein sequence ID" value="KAH8703034.1"/>
    <property type="molecule type" value="Genomic_DNA"/>
</dbReference>
<dbReference type="GO" id="GO:0005737">
    <property type="term" value="C:cytoplasm"/>
    <property type="evidence" value="ECO:0007669"/>
    <property type="project" value="UniProtKB-SubCell"/>
</dbReference>
<reference evidence="5" key="1">
    <citation type="submission" date="2021-12" db="EMBL/GenBank/DDBJ databases">
        <title>Convergent genome expansion in fungi linked to evolution of root-endophyte symbiosis.</title>
        <authorList>
            <consortium name="DOE Joint Genome Institute"/>
            <person name="Ke Y.-H."/>
            <person name="Bonito G."/>
            <person name="Liao H.-L."/>
            <person name="Looney B."/>
            <person name="Rojas-Flechas A."/>
            <person name="Nash J."/>
            <person name="Hameed K."/>
            <person name="Schadt C."/>
            <person name="Martin F."/>
            <person name="Crous P.W."/>
            <person name="Miettinen O."/>
            <person name="Magnuson J.K."/>
            <person name="Labbe J."/>
            <person name="Jacobson D."/>
            <person name="Doktycz M.J."/>
            <person name="Veneault-Fourrey C."/>
            <person name="Kuo A."/>
            <person name="Mondo S."/>
            <person name="Calhoun S."/>
            <person name="Riley R."/>
            <person name="Ohm R."/>
            <person name="LaButti K."/>
            <person name="Andreopoulos B."/>
            <person name="Pangilinan J."/>
            <person name="Nolan M."/>
            <person name="Tritt A."/>
            <person name="Clum A."/>
            <person name="Lipzen A."/>
            <person name="Daum C."/>
            <person name="Barry K."/>
            <person name="Grigoriev I.V."/>
            <person name="Vilgalys R."/>
        </authorList>
    </citation>
    <scope>NUCLEOTIDE SEQUENCE</scope>
    <source>
        <strain evidence="5">PMI_201</strain>
    </source>
</reference>
<accession>A0AAD4KYL8</accession>
<dbReference type="AlphaFoldDB" id="A0AAD4KYL8"/>
<evidence type="ECO:0000313" key="5">
    <source>
        <dbReference type="EMBL" id="KAH8703034.1"/>
    </source>
</evidence>
<keyword evidence="1" id="KW-0456">Lyase</keyword>
<evidence type="ECO:0000259" key="4">
    <source>
        <dbReference type="Pfam" id="PF20696"/>
    </source>
</evidence>
<dbReference type="InterPro" id="IPR049383">
    <property type="entry name" value="UbiD-like_N"/>
</dbReference>
<feature type="binding site" evidence="1">
    <location>
        <begin position="194"/>
        <end position="195"/>
    </location>
    <ligand>
        <name>prenylated FMN</name>
        <dbReference type="ChEBI" id="CHEBI:87746"/>
    </ligand>
</feature>
<dbReference type="InterPro" id="IPR048304">
    <property type="entry name" value="UbiD_Rift_dom"/>
</dbReference>
<feature type="binding site" evidence="1">
    <location>
        <position position="394"/>
    </location>
    <ligand>
        <name>prenylated FMN</name>
        <dbReference type="ChEBI" id="CHEBI:87746"/>
    </ligand>
</feature>
<dbReference type="Pfam" id="PF01977">
    <property type="entry name" value="UbiD"/>
    <property type="match status" value="1"/>
</dbReference>
<evidence type="ECO:0000259" key="2">
    <source>
        <dbReference type="Pfam" id="PF01977"/>
    </source>
</evidence>
<comment type="catalytic activity">
    <reaction evidence="1">
        <text>(E)-ferulate + H(+) = 2-methoxy-4-vinylphenol + CO2</text>
        <dbReference type="Rhea" id="RHEA:33807"/>
        <dbReference type="ChEBI" id="CHEBI:15378"/>
        <dbReference type="ChEBI" id="CHEBI:16526"/>
        <dbReference type="ChEBI" id="CHEBI:29749"/>
        <dbReference type="ChEBI" id="CHEBI:42438"/>
        <dbReference type="EC" id="4.1.1.102"/>
    </reaction>
</comment>
<feature type="binding site" evidence="1">
    <location>
        <begin position="172"/>
        <end position="177"/>
    </location>
    <ligand>
        <name>prenylated FMN</name>
        <dbReference type="ChEBI" id="CHEBI:87746"/>
    </ligand>
</feature>
<feature type="domain" description="3-octaprenyl-4-hydroxybenzoate carboxy-lyase-like Rift-related" evidence="2">
    <location>
        <begin position="122"/>
        <end position="322"/>
    </location>
</feature>
<dbReference type="PANTHER" id="PTHR30108:SF17">
    <property type="entry name" value="FERULIC ACID DECARBOXYLASE 1"/>
    <property type="match status" value="1"/>
</dbReference>
<dbReference type="Proteomes" id="UP001201262">
    <property type="component" value="Unassembled WGS sequence"/>
</dbReference>
<dbReference type="Gene3D" id="3.40.1670.10">
    <property type="entry name" value="UbiD C-terminal domain-like"/>
    <property type="match status" value="1"/>
</dbReference>
<comment type="catalytic activity">
    <reaction evidence="1">
        <text>(E)-cinnamate + H(+) = styrene + CO2</text>
        <dbReference type="Rhea" id="RHEA:46920"/>
        <dbReference type="ChEBI" id="CHEBI:15378"/>
        <dbReference type="ChEBI" id="CHEBI:15669"/>
        <dbReference type="ChEBI" id="CHEBI:16526"/>
        <dbReference type="ChEBI" id="CHEBI:27452"/>
        <dbReference type="EC" id="4.1.1.102"/>
    </reaction>
</comment>
<comment type="cofactor">
    <cofactor evidence="1">
        <name>Mn(2+)</name>
        <dbReference type="ChEBI" id="CHEBI:29035"/>
    </cofactor>
</comment>
<dbReference type="GO" id="GO:0046872">
    <property type="term" value="F:metal ion binding"/>
    <property type="evidence" value="ECO:0007669"/>
    <property type="project" value="UniProtKB-KW"/>
</dbReference>
<evidence type="ECO:0000259" key="3">
    <source>
        <dbReference type="Pfam" id="PF20695"/>
    </source>
</evidence>
<proteinExistence type="inferred from homology"/>
<dbReference type="SUPFAM" id="SSF143968">
    <property type="entry name" value="UbiD C-terminal domain-like"/>
    <property type="match status" value="1"/>
</dbReference>
<feature type="binding site" evidence="1">
    <location>
        <position position="237"/>
    </location>
    <ligand>
        <name>prenylated FMN</name>
        <dbReference type="ChEBI" id="CHEBI:87746"/>
    </ligand>
</feature>
<dbReference type="HAMAP" id="MF_01983">
    <property type="entry name" value="UbiD_FDC"/>
    <property type="match status" value="1"/>
</dbReference>
<feature type="binding site" evidence="1">
    <location>
        <position position="237"/>
    </location>
    <ligand>
        <name>Mn(2+)</name>
        <dbReference type="ChEBI" id="CHEBI:29035"/>
    </ligand>
</feature>
<keyword evidence="1" id="KW-0963">Cytoplasm</keyword>
<comment type="similarity">
    <text evidence="1">Belongs to the UbiD family. UbiD-like/FDC subfamily.</text>
</comment>
<comment type="catalytic activity">
    <reaction evidence="1">
        <text>(E)-4-coumarate + H(+) = 4-vinylphenol + CO2</text>
        <dbReference type="Rhea" id="RHEA:33227"/>
        <dbReference type="ChEBI" id="CHEBI:1883"/>
        <dbReference type="ChEBI" id="CHEBI:12876"/>
        <dbReference type="ChEBI" id="CHEBI:15378"/>
        <dbReference type="ChEBI" id="CHEBI:16526"/>
        <dbReference type="EC" id="4.1.1.102"/>
    </reaction>
</comment>
<feature type="domain" description="3-octaprenyl-4-hydroxybenzoate carboxy-lyase-like C-terminal" evidence="4">
    <location>
        <begin position="333"/>
        <end position="464"/>
    </location>
</feature>
<comment type="caution">
    <text evidence="1">Lacks conserved residue(s) required for the propagation of feature annotation.</text>
</comment>
<gene>
    <name evidence="1" type="primary">FDC1</name>
    <name evidence="5" type="ORF">BGW36DRAFT_286848</name>
</gene>
<organism evidence="5 6">
    <name type="scientific">Talaromyces proteolyticus</name>
    <dbReference type="NCBI Taxonomy" id="1131652"/>
    <lineage>
        <taxon>Eukaryota</taxon>
        <taxon>Fungi</taxon>
        <taxon>Dikarya</taxon>
        <taxon>Ascomycota</taxon>
        <taxon>Pezizomycotina</taxon>
        <taxon>Eurotiomycetes</taxon>
        <taxon>Eurotiomycetidae</taxon>
        <taxon>Eurotiales</taxon>
        <taxon>Trichocomaceae</taxon>
        <taxon>Talaromyces</taxon>
        <taxon>Talaromyces sect. Bacilispori</taxon>
    </lineage>
</organism>
<comment type="caution">
    <text evidence="5">The sequence shown here is derived from an EMBL/GenBank/DDBJ whole genome shotgun (WGS) entry which is preliminary data.</text>
</comment>
<dbReference type="Pfam" id="PF20695">
    <property type="entry name" value="UbiD_N"/>
    <property type="match status" value="1"/>
</dbReference>
<name>A0AAD4KYL8_9EURO</name>
<dbReference type="EC" id="4.1.1.102" evidence="1"/>
<dbReference type="PANTHER" id="PTHR30108">
    <property type="entry name" value="3-OCTAPRENYL-4-HYDROXYBENZOATE CARBOXY-LYASE-RELATED"/>
    <property type="match status" value="1"/>
</dbReference>
<feature type="binding site" evidence="1">
    <location>
        <position position="195"/>
    </location>
    <ligand>
        <name>Mn(2+)</name>
        <dbReference type="ChEBI" id="CHEBI:29035"/>
    </ligand>
</feature>
<keyword evidence="6" id="KW-1185">Reference proteome</keyword>
<keyword evidence="1" id="KW-0210">Decarboxylase</keyword>
<evidence type="ECO:0000256" key="1">
    <source>
        <dbReference type="HAMAP-Rule" id="MF_03196"/>
    </source>
</evidence>
<dbReference type="GO" id="GO:0046281">
    <property type="term" value="P:cinnamic acid catabolic process"/>
    <property type="evidence" value="ECO:0007669"/>
    <property type="project" value="UniProtKB-UniRule"/>
</dbReference>
<comment type="subunit">
    <text evidence="1">Homodimer. May form higher order oligomers.</text>
</comment>
<keyword evidence="1" id="KW-0464">Manganese</keyword>
<dbReference type="GO" id="GO:0033494">
    <property type="term" value="P:ferulate metabolic process"/>
    <property type="evidence" value="ECO:0007669"/>
    <property type="project" value="UniProtKB-UniRule"/>
</dbReference>
<comment type="subcellular location">
    <subcellularLocation>
        <location evidence="1">Cytoplasm</location>
    </subcellularLocation>
</comment>
<feature type="domain" description="3-octaprenyl-4-hydroxybenzoate carboxy-lyase-like N-terminal" evidence="3">
    <location>
        <begin position="18"/>
        <end position="107"/>
    </location>
</feature>
<dbReference type="SUPFAM" id="SSF50475">
    <property type="entry name" value="FMN-binding split barrel"/>
    <property type="match status" value="1"/>
</dbReference>
<dbReference type="InterPro" id="IPR032903">
    <property type="entry name" value="FDC-like"/>
</dbReference>
<comment type="function">
    <text evidence="1">Catalyzes the reversible decarboxylation of aromatic carboxylic acids like ferulic acid, p-coumaric acid or cinnamic acid, producing the corresponding vinyl derivatives 4-vinylphenol, 4-vinylguaiacol, and styrene, respectively, which play the role of aroma metabolites.</text>
</comment>
<dbReference type="InterPro" id="IPR002830">
    <property type="entry name" value="UbiD"/>
</dbReference>
<dbReference type="GO" id="GO:0016831">
    <property type="term" value="F:carboxy-lyase activity"/>
    <property type="evidence" value="ECO:0007669"/>
    <property type="project" value="UniProtKB-UniRule"/>
</dbReference>
<dbReference type="Gene3D" id="1.20.5.4570">
    <property type="match status" value="1"/>
</dbReference>
<feature type="binding site" evidence="1">
    <location>
        <position position="172"/>
    </location>
    <ligand>
        <name>Mn(2+)</name>
        <dbReference type="ChEBI" id="CHEBI:29035"/>
    </ligand>
</feature>
<comment type="cofactor">
    <cofactor evidence="1">
        <name>prenylated FMN</name>
        <dbReference type="ChEBI" id="CHEBI:87746"/>
    </cofactor>
    <text evidence="1">Binds 1 prenylated FMN per subunit.</text>
</comment>
<evidence type="ECO:0000313" key="6">
    <source>
        <dbReference type="Proteomes" id="UP001201262"/>
    </source>
</evidence>